<evidence type="ECO:0000313" key="2">
    <source>
        <dbReference type="Proteomes" id="UP000799118"/>
    </source>
</evidence>
<dbReference type="AlphaFoldDB" id="A0A6A4GN57"/>
<dbReference type="EMBL" id="ML769849">
    <property type="protein sequence ID" value="KAE9386773.1"/>
    <property type="molecule type" value="Genomic_DNA"/>
</dbReference>
<evidence type="ECO:0008006" key="3">
    <source>
        <dbReference type="Google" id="ProtNLM"/>
    </source>
</evidence>
<accession>A0A6A4GN57</accession>
<gene>
    <name evidence="1" type="ORF">BT96DRAFT_981624</name>
</gene>
<organism evidence="1 2">
    <name type="scientific">Gymnopus androsaceus JB14</name>
    <dbReference type="NCBI Taxonomy" id="1447944"/>
    <lineage>
        <taxon>Eukaryota</taxon>
        <taxon>Fungi</taxon>
        <taxon>Dikarya</taxon>
        <taxon>Basidiomycota</taxon>
        <taxon>Agaricomycotina</taxon>
        <taxon>Agaricomycetes</taxon>
        <taxon>Agaricomycetidae</taxon>
        <taxon>Agaricales</taxon>
        <taxon>Marasmiineae</taxon>
        <taxon>Omphalotaceae</taxon>
        <taxon>Gymnopus</taxon>
    </lineage>
</organism>
<dbReference type="OrthoDB" id="2745898at2759"/>
<proteinExistence type="predicted"/>
<name>A0A6A4GN57_9AGAR</name>
<reference evidence="1" key="1">
    <citation type="journal article" date="2019" name="Environ. Microbiol.">
        <title>Fungal ecological strategies reflected in gene transcription - a case study of two litter decomposers.</title>
        <authorList>
            <person name="Barbi F."/>
            <person name="Kohler A."/>
            <person name="Barry K."/>
            <person name="Baskaran P."/>
            <person name="Daum C."/>
            <person name="Fauchery L."/>
            <person name="Ihrmark K."/>
            <person name="Kuo A."/>
            <person name="LaButti K."/>
            <person name="Lipzen A."/>
            <person name="Morin E."/>
            <person name="Grigoriev I.V."/>
            <person name="Henrissat B."/>
            <person name="Lindahl B."/>
            <person name="Martin F."/>
        </authorList>
    </citation>
    <scope>NUCLEOTIDE SEQUENCE</scope>
    <source>
        <strain evidence="1">JB14</strain>
    </source>
</reference>
<protein>
    <recommendedName>
        <fullName evidence="3">F-box domain-containing protein</fullName>
    </recommendedName>
</protein>
<evidence type="ECO:0000313" key="1">
    <source>
        <dbReference type="EMBL" id="KAE9386773.1"/>
    </source>
</evidence>
<sequence length="424" mass="47802">MREDTPDPSISPSNSERRFPNEIFAIIIDDLNDDLPSLRATALVCKDFVGLSQRHIFRTIDVTSTHSQTSEQVHRSASECMNRLSTLLRDPQSVSLGRFVQSFHFYVPSGLPIFRTTEILTHSLQNMPSLAELRLTSPGPEHFQVIQERCPHALKELSIISPLPQDLQAFQNMLASMPNLEFLAMLDWRVPFWQQVLKPIILILPSSLREVNFGRVDPIMLEAVAHGMSILYPQMLSTIFLQLYPAWGFRGIGALWERLQIDTSVVLDVQSRSYFIPEPHHFIANRVLSAIVNDTIGIMLGFTAPKVILRCFQTHGLVMFITKFISNLPHSVLKVLIALANDGPINPRLKLEDWATLDEVLMQRHEQGLLESVSFGRPSILAMDTISLDMFNDIPSLLPRSEMADILKVDTAMEVGVPRAYGTA</sequence>
<dbReference type="Proteomes" id="UP000799118">
    <property type="component" value="Unassembled WGS sequence"/>
</dbReference>
<keyword evidence="2" id="KW-1185">Reference proteome</keyword>